<dbReference type="Pfam" id="PF01702">
    <property type="entry name" value="TGT"/>
    <property type="match status" value="1"/>
</dbReference>
<feature type="active site" description="Proton acceptor" evidence="4">
    <location>
        <position position="97"/>
    </location>
</feature>
<dbReference type="GO" id="GO:0008479">
    <property type="term" value="F:tRNA-guanosine(34) queuine transglycosylase activity"/>
    <property type="evidence" value="ECO:0007669"/>
    <property type="project" value="UniProtKB-UniRule"/>
</dbReference>
<keyword evidence="2 4" id="KW-0808">Transferase</keyword>
<comment type="pathway">
    <text evidence="4">tRNA modification; tRNA-queuosine biosynthesis.</text>
</comment>
<feature type="binding site" evidence="4">
    <location>
        <position position="225"/>
    </location>
    <ligand>
        <name>substrate</name>
    </ligand>
</feature>
<comment type="catalytic activity">
    <reaction evidence="4">
        <text>7-aminomethyl-7-carbaguanine + guanosine(34) in tRNA = 7-aminomethyl-7-carbaguanosine(34) in tRNA + guanine</text>
        <dbReference type="Rhea" id="RHEA:24104"/>
        <dbReference type="Rhea" id="RHEA-COMP:10341"/>
        <dbReference type="Rhea" id="RHEA-COMP:10342"/>
        <dbReference type="ChEBI" id="CHEBI:16235"/>
        <dbReference type="ChEBI" id="CHEBI:58703"/>
        <dbReference type="ChEBI" id="CHEBI:74269"/>
        <dbReference type="ChEBI" id="CHEBI:82833"/>
        <dbReference type="EC" id="2.4.2.29"/>
    </reaction>
</comment>
<dbReference type="UniPathway" id="UPA00392"/>
<evidence type="ECO:0000259" key="5">
    <source>
        <dbReference type="Pfam" id="PF01702"/>
    </source>
</evidence>
<dbReference type="AlphaFoldDB" id="A0A518BJ89"/>
<keyword evidence="4" id="KW-0671">Queuosine biosynthesis</keyword>
<dbReference type="PANTHER" id="PTHR46499">
    <property type="entry name" value="QUEUINE TRNA-RIBOSYLTRANSFERASE"/>
    <property type="match status" value="1"/>
</dbReference>
<dbReference type="InterPro" id="IPR002616">
    <property type="entry name" value="tRNA_ribo_trans-like"/>
</dbReference>
<dbReference type="Proteomes" id="UP000316921">
    <property type="component" value="Chromosome"/>
</dbReference>
<dbReference type="NCBIfam" id="TIGR00430">
    <property type="entry name" value="Q_tRNA_tgt"/>
    <property type="match status" value="1"/>
</dbReference>
<proteinExistence type="inferred from homology"/>
<evidence type="ECO:0000256" key="1">
    <source>
        <dbReference type="ARBA" id="ARBA00022676"/>
    </source>
</evidence>
<name>A0A518BJ89_9BACT</name>
<dbReference type="EMBL" id="CP036287">
    <property type="protein sequence ID" value="QDU67044.1"/>
    <property type="molecule type" value="Genomic_DNA"/>
</dbReference>
<dbReference type="GO" id="GO:0008616">
    <property type="term" value="P:tRNA queuosine(34) biosynthetic process"/>
    <property type="evidence" value="ECO:0007669"/>
    <property type="project" value="UniProtKB-UniRule"/>
</dbReference>
<keyword evidence="1 4" id="KW-0328">Glycosyltransferase</keyword>
<feature type="binding site" evidence="4">
    <location>
        <position position="344"/>
    </location>
    <ligand>
        <name>Zn(2+)</name>
        <dbReference type="ChEBI" id="CHEBI:29105"/>
    </ligand>
</feature>
<protein>
    <recommendedName>
        <fullName evidence="4">Queuine tRNA-ribosyltransferase</fullName>
        <ecNumber evidence="4">2.4.2.29</ecNumber>
    </recommendedName>
    <alternativeName>
        <fullName evidence="4">Guanine insertion enzyme</fullName>
    </alternativeName>
    <alternativeName>
        <fullName evidence="4">tRNA-guanine transglycosylase</fullName>
    </alternativeName>
</protein>
<keyword evidence="7" id="KW-1185">Reference proteome</keyword>
<feature type="binding site" evidence="4">
    <location>
        <position position="315"/>
    </location>
    <ligand>
        <name>Zn(2+)</name>
        <dbReference type="ChEBI" id="CHEBI:29105"/>
    </ligand>
</feature>
<sequence length="381" mass="41665">MTLSDDFSYELIATCAETGARRGRFHTPHGPVDTPAFMPVGTKATVKGITPDVLEVIGSQMVLANTYHLHLRPGEDVVSELGGLHRFMGWNGPILTDSGGFQVFSLKHLTKVTEHGAVLRSVVDGDPVLLNPESVIDIERALGADVIMAFDHCPSDPTNRAEVEAATGRTHRWLDRCVEHFRSQDSPHGPQALFGICQGGAFEDLRRRSVDAVVAHDLPGYAIGGVSVGEDRESVRSAVAAAAPHLPADKPRYLMGVGTPQDFFLAVSEGVDLFDCVTPTRHGRNHQAYTPIGRINLRNQRWARDGAPLDGDCDCPVCQRFSRAYIRHLCTTGEMLAGVLLSIHNVRYFHRMMERMRAAIEGGTFVALREEILGAIQRTTA</sequence>
<dbReference type="PANTHER" id="PTHR46499:SF1">
    <property type="entry name" value="QUEUINE TRNA-RIBOSYLTRANSFERASE"/>
    <property type="match status" value="1"/>
</dbReference>
<keyword evidence="3 4" id="KW-0819">tRNA processing</keyword>
<keyword evidence="4" id="KW-0862">Zinc</keyword>
<dbReference type="InterPro" id="IPR004803">
    <property type="entry name" value="TGT"/>
</dbReference>
<comment type="subunit">
    <text evidence="4">Homodimer. Within each dimer, one monomer is responsible for RNA recognition and catalysis, while the other monomer binds to the replacement base PreQ1.</text>
</comment>
<feature type="binding site" evidence="4">
    <location>
        <position position="198"/>
    </location>
    <ligand>
        <name>substrate</name>
    </ligand>
</feature>
<gene>
    <name evidence="4 6" type="primary">tgt</name>
    <name evidence="6" type="ORF">Pla133_21220</name>
</gene>
<evidence type="ECO:0000256" key="3">
    <source>
        <dbReference type="ARBA" id="ARBA00022694"/>
    </source>
</evidence>
<dbReference type="Gene3D" id="3.20.20.105">
    <property type="entry name" value="Queuine tRNA-ribosyltransferase-like"/>
    <property type="match status" value="1"/>
</dbReference>
<dbReference type="EC" id="2.4.2.29" evidence="4"/>
<comment type="cofactor">
    <cofactor evidence="4">
        <name>Zn(2+)</name>
        <dbReference type="ChEBI" id="CHEBI:29105"/>
    </cofactor>
    <text evidence="4">Binds 1 zinc ion per subunit.</text>
</comment>
<feature type="binding site" evidence="4">
    <location>
        <position position="318"/>
    </location>
    <ligand>
        <name>Zn(2+)</name>
        <dbReference type="ChEBI" id="CHEBI:29105"/>
    </ligand>
</feature>
<dbReference type="GO" id="GO:0046872">
    <property type="term" value="F:metal ion binding"/>
    <property type="evidence" value="ECO:0007669"/>
    <property type="project" value="UniProtKB-KW"/>
</dbReference>
<feature type="binding site" evidence="4">
    <location>
        <position position="151"/>
    </location>
    <ligand>
        <name>substrate</name>
    </ligand>
</feature>
<dbReference type="HAMAP" id="MF_00168">
    <property type="entry name" value="Q_tRNA_Tgt"/>
    <property type="match status" value="1"/>
</dbReference>
<dbReference type="SUPFAM" id="SSF51713">
    <property type="entry name" value="tRNA-guanine transglycosylase"/>
    <property type="match status" value="1"/>
</dbReference>
<dbReference type="GO" id="GO:0005829">
    <property type="term" value="C:cytosol"/>
    <property type="evidence" value="ECO:0007669"/>
    <property type="project" value="TreeGrafter"/>
</dbReference>
<feature type="active site" description="Nucleophile" evidence="4">
    <location>
        <position position="275"/>
    </location>
</feature>
<accession>A0A518BJ89</accession>
<organism evidence="6 7">
    <name type="scientific">Engelhardtia mirabilis</name>
    <dbReference type="NCBI Taxonomy" id="2528011"/>
    <lineage>
        <taxon>Bacteria</taxon>
        <taxon>Pseudomonadati</taxon>
        <taxon>Planctomycetota</taxon>
        <taxon>Planctomycetia</taxon>
        <taxon>Planctomycetia incertae sedis</taxon>
        <taxon>Engelhardtia</taxon>
    </lineage>
</organism>
<feature type="binding site" evidence="4">
    <location>
        <begin position="97"/>
        <end position="101"/>
    </location>
    <ligand>
        <name>substrate</name>
    </ligand>
</feature>
<comment type="similarity">
    <text evidence="4">Belongs to the queuine tRNA-ribosyltransferase family.</text>
</comment>
<dbReference type="InterPro" id="IPR050076">
    <property type="entry name" value="ArchSynthase1/Queuine_TRR"/>
</dbReference>
<dbReference type="NCBIfam" id="TIGR00449">
    <property type="entry name" value="tgt_general"/>
    <property type="match status" value="1"/>
</dbReference>
<dbReference type="KEGG" id="pbap:Pla133_21220"/>
<dbReference type="InterPro" id="IPR036511">
    <property type="entry name" value="TGT-like_sf"/>
</dbReference>
<feature type="region of interest" description="RNA binding; important for wobble base 34 recognition" evidence="4">
    <location>
        <begin position="280"/>
        <end position="284"/>
    </location>
</feature>
<evidence type="ECO:0000256" key="4">
    <source>
        <dbReference type="HAMAP-Rule" id="MF_00168"/>
    </source>
</evidence>
<keyword evidence="4" id="KW-0479">Metal-binding</keyword>
<reference evidence="6 7" key="1">
    <citation type="submission" date="2019-02" db="EMBL/GenBank/DDBJ databases">
        <title>Deep-cultivation of Planctomycetes and their phenomic and genomic characterization uncovers novel biology.</title>
        <authorList>
            <person name="Wiegand S."/>
            <person name="Jogler M."/>
            <person name="Boedeker C."/>
            <person name="Pinto D."/>
            <person name="Vollmers J."/>
            <person name="Rivas-Marin E."/>
            <person name="Kohn T."/>
            <person name="Peeters S.H."/>
            <person name="Heuer A."/>
            <person name="Rast P."/>
            <person name="Oberbeckmann S."/>
            <person name="Bunk B."/>
            <person name="Jeske O."/>
            <person name="Meyerdierks A."/>
            <person name="Storesund J.E."/>
            <person name="Kallscheuer N."/>
            <person name="Luecker S."/>
            <person name="Lage O.M."/>
            <person name="Pohl T."/>
            <person name="Merkel B.J."/>
            <person name="Hornburger P."/>
            <person name="Mueller R.-W."/>
            <person name="Bruemmer F."/>
            <person name="Labrenz M."/>
            <person name="Spormann A.M."/>
            <person name="Op den Camp H."/>
            <person name="Overmann J."/>
            <person name="Amann R."/>
            <person name="Jetten M.S.M."/>
            <person name="Mascher T."/>
            <person name="Medema M.H."/>
            <person name="Devos D.P."/>
            <person name="Kaster A.-K."/>
            <person name="Ovreas L."/>
            <person name="Rohde M."/>
            <person name="Galperin M.Y."/>
            <person name="Jogler C."/>
        </authorList>
    </citation>
    <scope>NUCLEOTIDE SEQUENCE [LARGE SCALE GENOMIC DNA]</scope>
    <source>
        <strain evidence="6 7">Pla133</strain>
    </source>
</reference>
<evidence type="ECO:0000313" key="6">
    <source>
        <dbReference type="EMBL" id="QDU67044.1"/>
    </source>
</evidence>
<evidence type="ECO:0000256" key="2">
    <source>
        <dbReference type="ARBA" id="ARBA00022679"/>
    </source>
</evidence>
<evidence type="ECO:0000313" key="7">
    <source>
        <dbReference type="Proteomes" id="UP000316921"/>
    </source>
</evidence>
<feature type="region of interest" description="RNA binding" evidence="4">
    <location>
        <begin position="256"/>
        <end position="262"/>
    </location>
</feature>
<feature type="domain" description="tRNA-guanine(15) transglycosylase-like" evidence="5">
    <location>
        <begin position="18"/>
        <end position="374"/>
    </location>
</feature>
<feature type="binding site" evidence="4">
    <location>
        <position position="313"/>
    </location>
    <ligand>
        <name>Zn(2+)</name>
        <dbReference type="ChEBI" id="CHEBI:29105"/>
    </ligand>
</feature>
<comment type="function">
    <text evidence="4">Catalyzes the base-exchange of a guanine (G) residue with the queuine precursor 7-aminomethyl-7-deazaguanine (PreQ1) at position 34 (anticodon wobble position) in tRNAs with GU(N) anticodons (tRNA-Asp, -Asn, -His and -Tyr). Catalysis occurs through a double-displacement mechanism. The nucleophile active site attacks the C1' of nucleotide 34 to detach the guanine base from the RNA, forming a covalent enzyme-RNA intermediate. The proton acceptor active site deprotonates the incoming PreQ1, allowing a nucleophilic attack on the C1' of the ribose to form the product. After dissociation, two additional enzymatic reactions on the tRNA convert PreQ1 to queuine (Q), resulting in the hypermodified nucleoside queuosine (7-(((4,5-cis-dihydroxy-2-cyclopenten-1-yl)amino)methyl)-7-deazaguanosine).</text>
</comment>